<dbReference type="OrthoDB" id="4225815at2759"/>
<name>A0A0C9UVI9_SPHS4</name>
<comment type="subcellular location">
    <subcellularLocation>
        <location evidence="1 6">Secreted</location>
        <location evidence="1 6">Cell wall</location>
    </subcellularLocation>
</comment>
<evidence type="ECO:0000313" key="7">
    <source>
        <dbReference type="EMBL" id="KIJ29215.1"/>
    </source>
</evidence>
<dbReference type="CDD" id="cd23507">
    <property type="entry name" value="hydrophobin_I"/>
    <property type="match status" value="1"/>
</dbReference>
<evidence type="ECO:0000256" key="3">
    <source>
        <dbReference type="ARBA" id="ARBA00022512"/>
    </source>
</evidence>
<dbReference type="Pfam" id="PF01185">
    <property type="entry name" value="Hydrophobin"/>
    <property type="match status" value="1"/>
</dbReference>
<evidence type="ECO:0000256" key="4">
    <source>
        <dbReference type="ARBA" id="ARBA00022525"/>
    </source>
</evidence>
<keyword evidence="5 6" id="KW-1015">Disulfide bond</keyword>
<accession>A0A0C9UVI9</accession>
<evidence type="ECO:0000256" key="6">
    <source>
        <dbReference type="RuleBase" id="RU365009"/>
    </source>
</evidence>
<keyword evidence="4 6" id="KW-0964">Secreted</keyword>
<feature type="signal peptide" evidence="6">
    <location>
        <begin position="1"/>
        <end position="19"/>
    </location>
</feature>
<dbReference type="Proteomes" id="UP000054279">
    <property type="component" value="Unassembled WGS sequence"/>
</dbReference>
<keyword evidence="3 6" id="KW-0134">Cell wall</keyword>
<dbReference type="GO" id="GO:0009277">
    <property type="term" value="C:fungal-type cell wall"/>
    <property type="evidence" value="ECO:0007669"/>
    <property type="project" value="InterPro"/>
</dbReference>
<evidence type="ECO:0000256" key="2">
    <source>
        <dbReference type="ARBA" id="ARBA00010446"/>
    </source>
</evidence>
<comment type="similarity">
    <text evidence="2 6">Belongs to the fungal hydrophobin family.</text>
</comment>
<keyword evidence="6" id="KW-0732">Signal</keyword>
<keyword evidence="8" id="KW-1185">Reference proteome</keyword>
<reference evidence="7 8" key="1">
    <citation type="submission" date="2014-06" db="EMBL/GenBank/DDBJ databases">
        <title>Evolutionary Origins and Diversification of the Mycorrhizal Mutualists.</title>
        <authorList>
            <consortium name="DOE Joint Genome Institute"/>
            <consortium name="Mycorrhizal Genomics Consortium"/>
            <person name="Kohler A."/>
            <person name="Kuo A."/>
            <person name="Nagy L.G."/>
            <person name="Floudas D."/>
            <person name="Copeland A."/>
            <person name="Barry K.W."/>
            <person name="Cichocki N."/>
            <person name="Veneault-Fourrey C."/>
            <person name="LaButti K."/>
            <person name="Lindquist E.A."/>
            <person name="Lipzen A."/>
            <person name="Lundell T."/>
            <person name="Morin E."/>
            <person name="Murat C."/>
            <person name="Riley R."/>
            <person name="Ohm R."/>
            <person name="Sun H."/>
            <person name="Tunlid A."/>
            <person name="Henrissat B."/>
            <person name="Grigoriev I.V."/>
            <person name="Hibbett D.S."/>
            <person name="Martin F."/>
        </authorList>
    </citation>
    <scope>NUCLEOTIDE SEQUENCE [LARGE SCALE GENOMIC DNA]</scope>
    <source>
        <strain evidence="7 8">SS14</strain>
    </source>
</reference>
<sequence length="108" mass="10442">MKFALALPVAFGLLAVAAPSPQYGVSQCNTGKASCCNTVQDASSGPVSTLLGLLGIVAAGITGQVGLGCTPISVIGVGQGANCAQQAVCCTGNNFNGLINVGCTPISA</sequence>
<gene>
    <name evidence="7" type="ORF">M422DRAFT_269395</name>
</gene>
<dbReference type="AlphaFoldDB" id="A0A0C9UVI9"/>
<evidence type="ECO:0000256" key="5">
    <source>
        <dbReference type="ARBA" id="ARBA00023157"/>
    </source>
</evidence>
<dbReference type="HOGENOM" id="CLU_105134_2_0_1"/>
<evidence type="ECO:0000313" key="8">
    <source>
        <dbReference type="Proteomes" id="UP000054279"/>
    </source>
</evidence>
<organism evidence="7 8">
    <name type="scientific">Sphaerobolus stellatus (strain SS14)</name>
    <dbReference type="NCBI Taxonomy" id="990650"/>
    <lineage>
        <taxon>Eukaryota</taxon>
        <taxon>Fungi</taxon>
        <taxon>Dikarya</taxon>
        <taxon>Basidiomycota</taxon>
        <taxon>Agaricomycotina</taxon>
        <taxon>Agaricomycetes</taxon>
        <taxon>Phallomycetidae</taxon>
        <taxon>Geastrales</taxon>
        <taxon>Sphaerobolaceae</taxon>
        <taxon>Sphaerobolus</taxon>
    </lineage>
</organism>
<feature type="chain" id="PRO_5013987091" description="Hydrophobin" evidence="6">
    <location>
        <begin position="20"/>
        <end position="108"/>
    </location>
</feature>
<evidence type="ECO:0000256" key="1">
    <source>
        <dbReference type="ARBA" id="ARBA00004191"/>
    </source>
</evidence>
<dbReference type="SMART" id="SM00075">
    <property type="entry name" value="HYDRO"/>
    <property type="match status" value="1"/>
</dbReference>
<dbReference type="InterPro" id="IPR001338">
    <property type="entry name" value="Class_I_Hydrophobin"/>
</dbReference>
<proteinExistence type="inferred from homology"/>
<protein>
    <recommendedName>
        <fullName evidence="6">Hydrophobin</fullName>
    </recommendedName>
</protein>
<dbReference type="GO" id="GO:0005199">
    <property type="term" value="F:structural constituent of cell wall"/>
    <property type="evidence" value="ECO:0007669"/>
    <property type="project" value="InterPro"/>
</dbReference>
<dbReference type="EMBL" id="KN837287">
    <property type="protein sequence ID" value="KIJ29215.1"/>
    <property type="molecule type" value="Genomic_DNA"/>
</dbReference>